<dbReference type="GO" id="GO:1990904">
    <property type="term" value="C:ribonucleoprotein complex"/>
    <property type="evidence" value="ECO:0007669"/>
    <property type="project" value="UniProtKB-KW"/>
</dbReference>
<evidence type="ECO:0000256" key="1">
    <source>
        <dbReference type="ARBA" id="ARBA00006194"/>
    </source>
</evidence>
<accession>A0A179GTT5</accession>
<evidence type="ECO:0000256" key="2">
    <source>
        <dbReference type="ARBA" id="ARBA00022980"/>
    </source>
</evidence>
<evidence type="ECO:0000313" key="8">
    <source>
        <dbReference type="Proteomes" id="UP000078240"/>
    </source>
</evidence>
<gene>
    <name evidence="7" type="ORF">PCL_01125</name>
    <name evidence="5" type="ORF">VFPBJ_03950</name>
    <name evidence="6" type="ORF">VFPFJ_03159</name>
</gene>
<dbReference type="GO" id="GO:0005840">
    <property type="term" value="C:ribosome"/>
    <property type="evidence" value="ECO:0007669"/>
    <property type="project" value="UniProtKB-KW"/>
</dbReference>
<dbReference type="STRING" id="33203.A0A179GTT5"/>
<dbReference type="EMBL" id="LCWV01000012">
    <property type="protein sequence ID" value="PWI69478.1"/>
    <property type="molecule type" value="Genomic_DNA"/>
</dbReference>
<dbReference type="Pfam" id="PF00411">
    <property type="entry name" value="Ribosomal_S11"/>
    <property type="match status" value="1"/>
</dbReference>
<dbReference type="OMA" id="REPIISM"/>
<proteinExistence type="inferred from homology"/>
<dbReference type="Gene3D" id="3.30.420.80">
    <property type="entry name" value="Ribosomal protein S11"/>
    <property type="match status" value="1"/>
</dbReference>
<dbReference type="Proteomes" id="UP000078240">
    <property type="component" value="Unassembled WGS sequence"/>
</dbReference>
<dbReference type="HAMAP" id="MF_01310">
    <property type="entry name" value="Ribosomal_uS11"/>
    <property type="match status" value="1"/>
</dbReference>
<dbReference type="SUPFAM" id="SSF53137">
    <property type="entry name" value="Translational machinery components"/>
    <property type="match status" value="1"/>
</dbReference>
<reference evidence="7" key="1">
    <citation type="submission" date="2015-05" db="EMBL/GenBank/DDBJ databases">
        <authorList>
            <person name="Wang D.B."/>
            <person name="Wang M."/>
        </authorList>
    </citation>
    <scope>NUCLEOTIDE SEQUENCE</scope>
    <source>
        <strain evidence="7">36-1</strain>
    </source>
</reference>
<dbReference type="Proteomes" id="UP000078340">
    <property type="component" value="Unassembled WGS sequence"/>
</dbReference>
<organism evidence="5 8">
    <name type="scientific">Purpureocillium lilacinum</name>
    <name type="common">Paecilomyces lilacinus</name>
    <dbReference type="NCBI Taxonomy" id="33203"/>
    <lineage>
        <taxon>Eukaryota</taxon>
        <taxon>Fungi</taxon>
        <taxon>Dikarya</taxon>
        <taxon>Ascomycota</taxon>
        <taxon>Pezizomycotina</taxon>
        <taxon>Sordariomycetes</taxon>
        <taxon>Hypocreomycetidae</taxon>
        <taxon>Hypocreales</taxon>
        <taxon>Ophiocordycipitaceae</taxon>
        <taxon>Purpureocillium</taxon>
    </lineage>
</organism>
<comment type="similarity">
    <text evidence="1">Belongs to the universal ribosomal protein uS11 family.</text>
</comment>
<keyword evidence="2 5" id="KW-0689">Ribosomal protein</keyword>
<reference evidence="7 9" key="2">
    <citation type="journal article" date="2016" name="Front. Microbiol.">
        <title>Genome and transcriptome sequences reveal the specific parasitism of the nematophagous Purpureocillium lilacinum 36-1.</title>
        <authorList>
            <person name="Xie J."/>
            <person name="Li S."/>
            <person name="Mo C."/>
            <person name="Xiao X."/>
            <person name="Peng D."/>
            <person name="Wang G."/>
            <person name="Xiao Y."/>
        </authorList>
    </citation>
    <scope>NUCLEOTIDE SEQUENCE [LARGE SCALE GENOMIC DNA]</scope>
    <source>
        <strain evidence="7 9">36-1</strain>
    </source>
</reference>
<dbReference type="RefSeq" id="XP_018180138.1">
    <property type="nucleotide sequence ID" value="XM_018320241.1"/>
</dbReference>
<dbReference type="GO" id="GO:0003735">
    <property type="term" value="F:structural constituent of ribosome"/>
    <property type="evidence" value="ECO:0007669"/>
    <property type="project" value="InterPro"/>
</dbReference>
<dbReference type="EMBL" id="LSBI01000003">
    <property type="protein sequence ID" value="OAQ91419.1"/>
    <property type="molecule type" value="Genomic_DNA"/>
</dbReference>
<keyword evidence="3" id="KW-0687">Ribonucleoprotein</keyword>
<dbReference type="InterPro" id="IPR001971">
    <property type="entry name" value="Ribosomal_uS11"/>
</dbReference>
<dbReference type="KEGG" id="plj:28885290"/>
<feature type="region of interest" description="Disordered" evidence="4">
    <location>
        <begin position="36"/>
        <end position="96"/>
    </location>
</feature>
<dbReference type="Proteomes" id="UP000245956">
    <property type="component" value="Unassembled WGS sequence"/>
</dbReference>
<evidence type="ECO:0000256" key="4">
    <source>
        <dbReference type="SAM" id="MobiDB-lite"/>
    </source>
</evidence>
<reference evidence="5 8" key="3">
    <citation type="submission" date="2016-01" db="EMBL/GenBank/DDBJ databases">
        <title>Biosynthesis of antibiotic leucinostatins and their inhibition on Phytophthora in bio-control Purpureocillium lilacinum.</title>
        <authorList>
            <person name="Wang G."/>
            <person name="Liu Z."/>
            <person name="Lin R."/>
            <person name="Li E."/>
            <person name="Mao Z."/>
            <person name="Ling J."/>
            <person name="Yin W."/>
            <person name="Xie B."/>
        </authorList>
    </citation>
    <scope>NUCLEOTIDE SEQUENCE [LARGE SCALE GENOMIC DNA]</scope>
    <source>
        <strain evidence="5">PLBJ-1</strain>
        <strain evidence="6">PLFJ-1</strain>
    </source>
</reference>
<dbReference type="OrthoDB" id="1654884at2759"/>
<evidence type="ECO:0000313" key="7">
    <source>
        <dbReference type="EMBL" id="PWI69478.1"/>
    </source>
</evidence>
<protein>
    <submittedName>
        <fullName evidence="5">37S ribosomal protein S11</fullName>
    </submittedName>
</protein>
<dbReference type="AlphaFoldDB" id="A0A179GTT5"/>
<evidence type="ECO:0000313" key="5">
    <source>
        <dbReference type="EMBL" id="OAQ81366.1"/>
    </source>
</evidence>
<dbReference type="InterPro" id="IPR036967">
    <property type="entry name" value="Ribosomal_uS11_sf"/>
</dbReference>
<dbReference type="EMBL" id="LSBH01000003">
    <property type="protein sequence ID" value="OAQ81366.1"/>
    <property type="molecule type" value="Genomic_DNA"/>
</dbReference>
<feature type="compositionally biased region" description="Basic and acidic residues" evidence="4">
    <location>
        <begin position="45"/>
        <end position="56"/>
    </location>
</feature>
<evidence type="ECO:0000256" key="3">
    <source>
        <dbReference type="ARBA" id="ARBA00023274"/>
    </source>
</evidence>
<dbReference type="GeneID" id="28885290"/>
<dbReference type="GO" id="GO:0006412">
    <property type="term" value="P:translation"/>
    <property type="evidence" value="ECO:0007669"/>
    <property type="project" value="InterPro"/>
</dbReference>
<dbReference type="PANTHER" id="PTHR11759">
    <property type="entry name" value="40S RIBOSOMAL PROTEIN S14/30S RIBOSOMAL PROTEIN S11"/>
    <property type="match status" value="1"/>
</dbReference>
<name>A0A179GTT5_PURLI</name>
<comment type="caution">
    <text evidence="5">The sequence shown here is derived from an EMBL/GenBank/DDBJ whole genome shotgun (WGS) entry which is preliminary data.</text>
</comment>
<sequence>MSRPLTSRLAARTHTLLLRPSRPLAPQCTALRLRDGAQSFSHSSTRWDEQKGDGRPKRVPARPRTESLLENIYGASQPARGRPTPQQQQQQPNPMSDLSQSMVFQALNKSNIDTSALSGRPSEAVQPRDDELEPYHFHIHSHKHNTHITCTKPNREPIISMSCGNIGFRKSRRGTFDSAYSLTKYVLERLIHTGWPMKIKRIELVLRGFGQGREAAVKVLMSPEGKVFRDKIVRVADSTRIKFGGTRSEKPRRL</sequence>
<evidence type="ECO:0000313" key="6">
    <source>
        <dbReference type="EMBL" id="OAQ91419.1"/>
    </source>
</evidence>
<evidence type="ECO:0000313" key="9">
    <source>
        <dbReference type="Proteomes" id="UP000245956"/>
    </source>
</evidence>